<dbReference type="InterPro" id="IPR027417">
    <property type="entry name" value="P-loop_NTPase"/>
</dbReference>
<accession>A0ABP8MDE3</accession>
<dbReference type="PANTHER" id="PTHR11361:SF99">
    <property type="entry name" value="DNA MISMATCH REPAIR PROTEIN"/>
    <property type="match status" value="1"/>
</dbReference>
<sequence>MKQHFQSQRQLAVEKGLIAQKKVNLLSILRLGAFALLVASAWLWSRQGGNMWPAVLAIGAVCFLVLMRLHQDAQRQRRFFGNIADINLDEEKRLGFEFARDDKGASFQDTLHPYSSDLDIFGKHSLFRLLNRTRTAEGSTRLADWLRTPAPLETILERQEALTASRGHFEWRQNWQATAMLHENATQHIGALENWLNTPLEAGLKKLLPWKWWSIVTVSLLVAWGAGLLPFWPSAFSLVVHLLVLRRFAKPIQQLTGQTLRIGTTLVAYADMMALTGEAPMTGKWWKGQLETGKEAEKAVRELGTWFNRLDFRANAYFTLFIGIPVLWDLICLDALENWKDRYREQFPDWVDALANIEALNSLAGHAFANPDQVLPEVHWGNTLDIEAVQMGHPLIPAEKRVCNDFSLQGCGQTVLITGSNMSGKSTFLRTVGLNLVLAQAGGVVAAQSLSCSLMQVFTSMRTQDSLEENTSSFYAELKRLKQLITLAEARTDIPVFYLLDEILKGTNSADRHRGAAALIRQLHPMNASGIVSTHDLELGIWGNSRPYVQNFNFQSDLSKGRITFDYRLRPGTCASFNASELMRMMGIKMELHDEK</sequence>
<evidence type="ECO:0000259" key="5">
    <source>
        <dbReference type="SMART" id="SM00534"/>
    </source>
</evidence>
<dbReference type="InterPro" id="IPR000432">
    <property type="entry name" value="DNA_mismatch_repair_MutS_C"/>
</dbReference>
<dbReference type="Gene3D" id="1.10.1420.10">
    <property type="match status" value="1"/>
</dbReference>
<organism evidence="6 7">
    <name type="scientific">Ravibacter arvi</name>
    <dbReference type="NCBI Taxonomy" id="2051041"/>
    <lineage>
        <taxon>Bacteria</taxon>
        <taxon>Pseudomonadati</taxon>
        <taxon>Bacteroidota</taxon>
        <taxon>Cytophagia</taxon>
        <taxon>Cytophagales</taxon>
        <taxon>Spirosomataceae</taxon>
        <taxon>Ravibacter</taxon>
    </lineage>
</organism>
<keyword evidence="2" id="KW-0067">ATP-binding</keyword>
<protein>
    <submittedName>
        <fullName evidence="6">MutS family DNA mismatch repair protein</fullName>
    </submittedName>
</protein>
<keyword evidence="1" id="KW-0547">Nucleotide-binding</keyword>
<keyword evidence="7" id="KW-1185">Reference proteome</keyword>
<comment type="caution">
    <text evidence="6">The sequence shown here is derived from an EMBL/GenBank/DDBJ whole genome shotgun (WGS) entry which is preliminary data.</text>
</comment>
<evidence type="ECO:0000256" key="4">
    <source>
        <dbReference type="SAM" id="Phobius"/>
    </source>
</evidence>
<dbReference type="InterPro" id="IPR036187">
    <property type="entry name" value="DNA_mismatch_repair_MutS_sf"/>
</dbReference>
<keyword evidence="4" id="KW-0812">Transmembrane</keyword>
<proteinExistence type="predicted"/>
<keyword evidence="4" id="KW-0472">Membrane</keyword>
<keyword evidence="4" id="KW-1133">Transmembrane helix</keyword>
<dbReference type="Gene3D" id="3.40.50.300">
    <property type="entry name" value="P-loop containing nucleotide triphosphate hydrolases"/>
    <property type="match status" value="1"/>
</dbReference>
<keyword evidence="3" id="KW-0238">DNA-binding</keyword>
<dbReference type="Pfam" id="PF00488">
    <property type="entry name" value="MutS_V"/>
    <property type="match status" value="1"/>
</dbReference>
<dbReference type="SUPFAM" id="SSF48334">
    <property type="entry name" value="DNA repair protein MutS, domain III"/>
    <property type="match status" value="1"/>
</dbReference>
<gene>
    <name evidence="6" type="ORF">GCM10023091_40710</name>
</gene>
<name>A0ABP8MDE3_9BACT</name>
<dbReference type="EMBL" id="BAABEY010000036">
    <property type="protein sequence ID" value="GAA4446816.1"/>
    <property type="molecule type" value="Genomic_DNA"/>
</dbReference>
<dbReference type="SUPFAM" id="SSF52540">
    <property type="entry name" value="P-loop containing nucleoside triphosphate hydrolases"/>
    <property type="match status" value="1"/>
</dbReference>
<feature type="transmembrane region" description="Helical" evidence="4">
    <location>
        <begin position="51"/>
        <end position="69"/>
    </location>
</feature>
<evidence type="ECO:0000313" key="7">
    <source>
        <dbReference type="Proteomes" id="UP001501508"/>
    </source>
</evidence>
<dbReference type="Proteomes" id="UP001501508">
    <property type="component" value="Unassembled WGS sequence"/>
</dbReference>
<dbReference type="InterPro" id="IPR045076">
    <property type="entry name" value="MutS"/>
</dbReference>
<reference evidence="7" key="1">
    <citation type="journal article" date="2019" name="Int. J. Syst. Evol. Microbiol.">
        <title>The Global Catalogue of Microorganisms (GCM) 10K type strain sequencing project: providing services to taxonomists for standard genome sequencing and annotation.</title>
        <authorList>
            <consortium name="The Broad Institute Genomics Platform"/>
            <consortium name="The Broad Institute Genome Sequencing Center for Infectious Disease"/>
            <person name="Wu L."/>
            <person name="Ma J."/>
        </authorList>
    </citation>
    <scope>NUCLEOTIDE SEQUENCE [LARGE SCALE GENOMIC DNA]</scope>
    <source>
        <strain evidence="7">JCM 31920</strain>
    </source>
</reference>
<evidence type="ECO:0000256" key="1">
    <source>
        <dbReference type="ARBA" id="ARBA00022741"/>
    </source>
</evidence>
<feature type="transmembrane region" description="Helical" evidence="4">
    <location>
        <begin position="212"/>
        <end position="232"/>
    </location>
</feature>
<dbReference type="SMART" id="SM00534">
    <property type="entry name" value="MUTSac"/>
    <property type="match status" value="1"/>
</dbReference>
<dbReference type="PANTHER" id="PTHR11361">
    <property type="entry name" value="DNA MISMATCH REPAIR PROTEIN MUTS FAMILY MEMBER"/>
    <property type="match status" value="1"/>
</dbReference>
<feature type="domain" description="DNA mismatch repair proteins mutS family" evidence="5">
    <location>
        <begin position="412"/>
        <end position="591"/>
    </location>
</feature>
<dbReference type="RefSeq" id="WP_345032641.1">
    <property type="nucleotide sequence ID" value="NZ_BAABEY010000036.1"/>
</dbReference>
<evidence type="ECO:0000256" key="2">
    <source>
        <dbReference type="ARBA" id="ARBA00022840"/>
    </source>
</evidence>
<evidence type="ECO:0000313" key="6">
    <source>
        <dbReference type="EMBL" id="GAA4446816.1"/>
    </source>
</evidence>
<evidence type="ECO:0000256" key="3">
    <source>
        <dbReference type="ARBA" id="ARBA00023125"/>
    </source>
</evidence>
<feature type="transmembrane region" description="Helical" evidence="4">
    <location>
        <begin position="25"/>
        <end position="45"/>
    </location>
</feature>